<evidence type="ECO:0000313" key="1">
    <source>
        <dbReference type="EMBL" id="KDR15245.1"/>
    </source>
</evidence>
<dbReference type="AlphaFoldDB" id="A0A067R706"/>
<reference evidence="1 2" key="1">
    <citation type="journal article" date="2014" name="Nat. Commun.">
        <title>Molecular traces of alternative social organization in a termite genome.</title>
        <authorList>
            <person name="Terrapon N."/>
            <person name="Li C."/>
            <person name="Robertson H.M."/>
            <person name="Ji L."/>
            <person name="Meng X."/>
            <person name="Booth W."/>
            <person name="Chen Z."/>
            <person name="Childers C.P."/>
            <person name="Glastad K.M."/>
            <person name="Gokhale K."/>
            <person name="Gowin J."/>
            <person name="Gronenberg W."/>
            <person name="Hermansen R.A."/>
            <person name="Hu H."/>
            <person name="Hunt B.G."/>
            <person name="Huylmans A.K."/>
            <person name="Khalil S.M."/>
            <person name="Mitchell R.D."/>
            <person name="Munoz-Torres M.C."/>
            <person name="Mustard J.A."/>
            <person name="Pan H."/>
            <person name="Reese J.T."/>
            <person name="Scharf M.E."/>
            <person name="Sun F."/>
            <person name="Vogel H."/>
            <person name="Xiao J."/>
            <person name="Yang W."/>
            <person name="Yang Z."/>
            <person name="Yang Z."/>
            <person name="Zhou J."/>
            <person name="Zhu J."/>
            <person name="Brent C.S."/>
            <person name="Elsik C.G."/>
            <person name="Goodisman M.A."/>
            <person name="Liberles D.A."/>
            <person name="Roe R.M."/>
            <person name="Vargo E.L."/>
            <person name="Vilcinskas A."/>
            <person name="Wang J."/>
            <person name="Bornberg-Bauer E."/>
            <person name="Korb J."/>
            <person name="Zhang G."/>
            <person name="Liebig J."/>
        </authorList>
    </citation>
    <scope>NUCLEOTIDE SEQUENCE [LARGE SCALE GENOMIC DNA]</scope>
    <source>
        <tissue evidence="1">Whole organism</tissue>
    </source>
</reference>
<proteinExistence type="predicted"/>
<keyword evidence="2" id="KW-1185">Reference proteome</keyword>
<sequence>MEYLERIPVLIGQEASWAQVAVGMQRLEENSSAAVESRTPVFQFIGSHYTD</sequence>
<accession>A0A067R706</accession>
<organism evidence="1 2">
    <name type="scientific">Zootermopsis nevadensis</name>
    <name type="common">Dampwood termite</name>
    <dbReference type="NCBI Taxonomy" id="136037"/>
    <lineage>
        <taxon>Eukaryota</taxon>
        <taxon>Metazoa</taxon>
        <taxon>Ecdysozoa</taxon>
        <taxon>Arthropoda</taxon>
        <taxon>Hexapoda</taxon>
        <taxon>Insecta</taxon>
        <taxon>Pterygota</taxon>
        <taxon>Neoptera</taxon>
        <taxon>Polyneoptera</taxon>
        <taxon>Dictyoptera</taxon>
        <taxon>Blattodea</taxon>
        <taxon>Blattoidea</taxon>
        <taxon>Termitoidae</taxon>
        <taxon>Termopsidae</taxon>
        <taxon>Zootermopsis</taxon>
    </lineage>
</organism>
<protein>
    <submittedName>
        <fullName evidence="1">Uncharacterized protein</fullName>
    </submittedName>
</protein>
<dbReference type="Proteomes" id="UP000027135">
    <property type="component" value="Unassembled WGS sequence"/>
</dbReference>
<dbReference type="EMBL" id="KK852836">
    <property type="protein sequence ID" value="KDR15245.1"/>
    <property type="molecule type" value="Genomic_DNA"/>
</dbReference>
<dbReference type="InParanoid" id="A0A067R706"/>
<name>A0A067R706_ZOONE</name>
<evidence type="ECO:0000313" key="2">
    <source>
        <dbReference type="Proteomes" id="UP000027135"/>
    </source>
</evidence>
<gene>
    <name evidence="1" type="ORF">L798_10613</name>
</gene>